<sequence length="177" mass="19056">MGLRWVVPLAAIMLISACTGPIETRVSSSGVALSSDRTILNEQHGNHSDILVQARSLTLQQLDSRGFSLAPNGAHKLDVTVSERPANLLVTTGTEQGKAVLTSPKPKKPLQSCVDSEFNLVVRLTRVADGTELYRGRASEYHCKASLADVLPFLVNAALADLSSPKGEHIIKRRGFD</sequence>
<protein>
    <recommendedName>
        <fullName evidence="3">DUF4136 domain-containing protein</fullName>
    </recommendedName>
</protein>
<keyword evidence="2" id="KW-1185">Reference proteome</keyword>
<dbReference type="Proteomes" id="UP000263833">
    <property type="component" value="Unassembled WGS sequence"/>
</dbReference>
<reference evidence="2" key="1">
    <citation type="submission" date="2018-08" db="EMBL/GenBank/DDBJ databases">
        <authorList>
            <person name="Kim S.-J."/>
            <person name="Jung G.-Y."/>
        </authorList>
    </citation>
    <scope>NUCLEOTIDE SEQUENCE [LARGE SCALE GENOMIC DNA]</scope>
    <source>
        <strain evidence="2">GY_G</strain>
    </source>
</reference>
<accession>A0A371BGH7</accession>
<name>A0A371BGH7_9SPHN</name>
<dbReference type="PROSITE" id="PS51257">
    <property type="entry name" value="PROKAR_LIPOPROTEIN"/>
    <property type="match status" value="1"/>
</dbReference>
<gene>
    <name evidence="1" type="ORF">DXH95_03270</name>
</gene>
<dbReference type="AlphaFoldDB" id="A0A371BGH7"/>
<organism evidence="1 2">
    <name type="scientific">Sphingorhabdus pulchriflava</name>
    <dbReference type="NCBI Taxonomy" id="2292257"/>
    <lineage>
        <taxon>Bacteria</taxon>
        <taxon>Pseudomonadati</taxon>
        <taxon>Pseudomonadota</taxon>
        <taxon>Alphaproteobacteria</taxon>
        <taxon>Sphingomonadales</taxon>
        <taxon>Sphingomonadaceae</taxon>
        <taxon>Sphingorhabdus</taxon>
    </lineage>
</organism>
<evidence type="ECO:0008006" key="3">
    <source>
        <dbReference type="Google" id="ProtNLM"/>
    </source>
</evidence>
<evidence type="ECO:0000313" key="1">
    <source>
        <dbReference type="EMBL" id="RDV06461.1"/>
    </source>
</evidence>
<comment type="caution">
    <text evidence="1">The sequence shown here is derived from an EMBL/GenBank/DDBJ whole genome shotgun (WGS) entry which is preliminary data.</text>
</comment>
<evidence type="ECO:0000313" key="2">
    <source>
        <dbReference type="Proteomes" id="UP000263833"/>
    </source>
</evidence>
<dbReference type="EMBL" id="QRGP01000001">
    <property type="protein sequence ID" value="RDV06461.1"/>
    <property type="molecule type" value="Genomic_DNA"/>
</dbReference>
<proteinExistence type="predicted"/>